<keyword evidence="1" id="KW-0812">Transmembrane</keyword>
<keyword evidence="1" id="KW-0472">Membrane</keyword>
<organism evidence="2 3">
    <name type="scientific">Pyronema omphalodes (strain CBS 100304)</name>
    <name type="common">Pyronema confluens</name>
    <dbReference type="NCBI Taxonomy" id="1076935"/>
    <lineage>
        <taxon>Eukaryota</taxon>
        <taxon>Fungi</taxon>
        <taxon>Dikarya</taxon>
        <taxon>Ascomycota</taxon>
        <taxon>Pezizomycotina</taxon>
        <taxon>Pezizomycetes</taxon>
        <taxon>Pezizales</taxon>
        <taxon>Pyronemataceae</taxon>
        <taxon>Pyronema</taxon>
    </lineage>
</organism>
<keyword evidence="3" id="KW-1185">Reference proteome</keyword>
<dbReference type="Proteomes" id="UP000018144">
    <property type="component" value="Unassembled WGS sequence"/>
</dbReference>
<proteinExistence type="predicted"/>
<dbReference type="EMBL" id="HF935600">
    <property type="protein sequence ID" value="CCX31483.1"/>
    <property type="molecule type" value="Genomic_DNA"/>
</dbReference>
<dbReference type="AlphaFoldDB" id="U4LHT5"/>
<sequence length="98" mass="10796">MSSPRRSSFWKRFSVAVRLNERDALGDVERAASPDILSDGHPKRALSNDWLVSETKKKKRQKIWVSIGLALFAVVVIGGAVAYSVISRNPSVVMAAKN</sequence>
<keyword evidence="1" id="KW-1133">Transmembrane helix</keyword>
<accession>U4LHT5</accession>
<evidence type="ECO:0000313" key="3">
    <source>
        <dbReference type="Proteomes" id="UP000018144"/>
    </source>
</evidence>
<gene>
    <name evidence="2" type="ORF">PCON_10832</name>
</gene>
<evidence type="ECO:0000313" key="2">
    <source>
        <dbReference type="EMBL" id="CCX31483.1"/>
    </source>
</evidence>
<name>U4LHT5_PYROM</name>
<feature type="transmembrane region" description="Helical" evidence="1">
    <location>
        <begin position="63"/>
        <end position="86"/>
    </location>
</feature>
<reference evidence="2 3" key="1">
    <citation type="journal article" date="2013" name="PLoS Genet.">
        <title>The genome and development-dependent transcriptomes of Pyronema confluens: a window into fungal evolution.</title>
        <authorList>
            <person name="Traeger S."/>
            <person name="Altegoer F."/>
            <person name="Freitag M."/>
            <person name="Gabaldon T."/>
            <person name="Kempken F."/>
            <person name="Kumar A."/>
            <person name="Marcet-Houben M."/>
            <person name="Poggeler S."/>
            <person name="Stajich J.E."/>
            <person name="Nowrousian M."/>
        </authorList>
    </citation>
    <scope>NUCLEOTIDE SEQUENCE [LARGE SCALE GENOMIC DNA]</scope>
    <source>
        <strain evidence="3">CBS 100304</strain>
        <tissue evidence="2">Vegetative mycelium</tissue>
    </source>
</reference>
<evidence type="ECO:0000256" key="1">
    <source>
        <dbReference type="SAM" id="Phobius"/>
    </source>
</evidence>
<protein>
    <submittedName>
        <fullName evidence="2">Uncharacterized protein</fullName>
    </submittedName>
</protein>
<dbReference type="OrthoDB" id="5353310at2759"/>